<gene>
    <name evidence="1" type="ORF">P1A27_14335</name>
</gene>
<name>A0AAW7APP8_9STAP</name>
<evidence type="ECO:0000313" key="2">
    <source>
        <dbReference type="Proteomes" id="UP001174037"/>
    </source>
</evidence>
<sequence>MKTTKKISMIFMSLIVLSFTVLGNLEPIAIAKTKEYSGEELFKGIAFGVGGAQKEIPEIWPEEVVKEIDNDDVNERADMIVKEINKQDSQYFDKLKNTIYSKDHVALKKHLESVNPLLEKALKKVDEKYNNEKEDDVSTRAVGTLAVGPVVYVGAAFTTVAAATHVAVATAANVAAAANWVWAPDTKSRSINSEENEGNLSSDEFVNIVISGFN</sequence>
<reference evidence="1" key="2">
    <citation type="submission" date="2023-03" db="EMBL/GenBank/DDBJ databases">
        <authorList>
            <person name="Vazquez L."/>
            <person name="Rodriguez J."/>
            <person name="Mayo B."/>
            <person name="Florez A.B."/>
        </authorList>
    </citation>
    <scope>NUCLEOTIDE SEQUENCE</scope>
    <source>
        <strain evidence="1">5A3I</strain>
    </source>
</reference>
<evidence type="ECO:0000313" key="1">
    <source>
        <dbReference type="EMBL" id="MDK9867105.1"/>
    </source>
</evidence>
<dbReference type="AlphaFoldDB" id="A0AAW7APP8"/>
<organism evidence="1 2">
    <name type="scientific">Staphylococcus equorum</name>
    <dbReference type="NCBI Taxonomy" id="246432"/>
    <lineage>
        <taxon>Bacteria</taxon>
        <taxon>Bacillati</taxon>
        <taxon>Bacillota</taxon>
        <taxon>Bacilli</taxon>
        <taxon>Bacillales</taxon>
        <taxon>Staphylococcaceae</taxon>
        <taxon>Staphylococcus</taxon>
    </lineage>
</organism>
<dbReference type="Pfam" id="PF26137">
    <property type="entry name" value="Toxin_SdpC"/>
    <property type="match status" value="1"/>
</dbReference>
<reference evidence="1" key="1">
    <citation type="journal article" date="2023" name="Int. J. Mol. Sci.">
        <title>Antibiotic Resistance/Susceptibility Profiles of Staphylococcus equorum Strains from Cheese, and Genome Analysis for Antibiotic Resistance Genes.</title>
        <authorList>
            <person name="Vazquez L."/>
            <person name="Srednik M.E."/>
            <person name="Rodriguez J."/>
            <person name="Florez A.B."/>
            <person name="Mayo B."/>
        </authorList>
    </citation>
    <scope>NUCLEOTIDE SEQUENCE</scope>
    <source>
        <strain evidence="1">5A3I</strain>
    </source>
</reference>
<proteinExistence type="predicted"/>
<dbReference type="Proteomes" id="UP001174037">
    <property type="component" value="Unassembled WGS sequence"/>
</dbReference>
<dbReference type="EMBL" id="JARGCK010000023">
    <property type="protein sequence ID" value="MDK9867105.1"/>
    <property type="molecule type" value="Genomic_DNA"/>
</dbReference>
<accession>A0AAW7APP8</accession>
<comment type="caution">
    <text evidence="1">The sequence shown here is derived from an EMBL/GenBank/DDBJ whole genome shotgun (WGS) entry which is preliminary data.</text>
</comment>
<protein>
    <submittedName>
        <fullName evidence="1">Sporulation delaying protein family toxin</fullName>
    </submittedName>
</protein>
<dbReference type="InterPro" id="IPR023888">
    <property type="entry name" value="SdpC-like"/>
</dbReference>
<dbReference type="RefSeq" id="WP_271399719.1">
    <property type="nucleotide sequence ID" value="NZ_JARGCJ010000031.1"/>
</dbReference>
<dbReference type="NCBIfam" id="TIGR04032">
    <property type="entry name" value="toxin_SdpC"/>
    <property type="match status" value="1"/>
</dbReference>